<keyword evidence="14" id="KW-1185">Reference proteome</keyword>
<evidence type="ECO:0000256" key="3">
    <source>
        <dbReference type="ARBA" id="ARBA00022759"/>
    </source>
</evidence>
<keyword evidence="7 10" id="KW-0238">DNA-binding</keyword>
<evidence type="ECO:0000313" key="11">
    <source>
        <dbReference type="EMBL" id="PCF52724.1"/>
    </source>
</evidence>
<evidence type="ECO:0000256" key="8">
    <source>
        <dbReference type="ARBA" id="ARBA00023211"/>
    </source>
</evidence>
<evidence type="ECO:0000256" key="5">
    <source>
        <dbReference type="ARBA" id="ARBA00022842"/>
    </source>
</evidence>
<organism evidence="11 13">
    <name type="scientific">Staphylococcus delphini</name>
    <dbReference type="NCBI Taxonomy" id="53344"/>
    <lineage>
        <taxon>Bacteria</taxon>
        <taxon>Bacillati</taxon>
        <taxon>Bacillota</taxon>
        <taxon>Bacilli</taxon>
        <taxon>Bacillales</taxon>
        <taxon>Staphylococcaceae</taxon>
        <taxon>Staphylococcus</taxon>
        <taxon>Staphylococcus intermedius group</taxon>
    </lineage>
</organism>
<evidence type="ECO:0000313" key="14">
    <source>
        <dbReference type="Proteomes" id="UP000266198"/>
    </source>
</evidence>
<dbReference type="GO" id="GO:0003677">
    <property type="term" value="F:DNA binding"/>
    <property type="evidence" value="ECO:0007669"/>
    <property type="project" value="UniProtKB-KW"/>
</dbReference>
<comment type="function">
    <text evidence="10">CRISPR (clustered regularly interspaced short palindromic repeat), is an adaptive immune system that provides protection against mobile genetic elements (viruses, transposable elements and conjugative plasmids). CRISPR clusters contain spacers, sequences complementary to antecedent mobile elements, and target invading nucleic acids. CRISPR clusters are transcribed and processed into CRISPR RNA (crRNA). Acts as a dsDNA endonuclease. Involved in the integration of spacer DNA into the CRISPR cassette.</text>
</comment>
<dbReference type="InterPro" id="IPR050646">
    <property type="entry name" value="Cas1"/>
</dbReference>
<keyword evidence="4 10" id="KW-0378">Hydrolase</keyword>
<evidence type="ECO:0000256" key="7">
    <source>
        <dbReference type="ARBA" id="ARBA00023125"/>
    </source>
</evidence>
<proteinExistence type="inferred from homology"/>
<reference evidence="12 14" key="2">
    <citation type="submission" date="2017-06" db="EMBL/GenBank/DDBJ databases">
        <title>Identification of a new gene, sdsY, involved in staphylococcal internalization in non-professional phagocytic cells (NPPCs).</title>
        <authorList>
            <person name="Maali Y."/>
            <person name="Martins-Simoes P."/>
            <person name="Trouillet-Assant S."/>
            <person name="Laurent F."/>
            <person name="Diot A."/>
            <person name="Verhoeven P."/>
            <person name="Bouvard D."/>
            <person name="Vandenesch F."/>
            <person name="Bes M."/>
        </authorList>
    </citation>
    <scope>NUCLEOTIDE SEQUENCE [LARGE SCALE GENOMIC DNA]</scope>
    <source>
        <strain evidence="12 14">Heidy</strain>
    </source>
</reference>
<dbReference type="GO" id="GO:0046872">
    <property type="term" value="F:metal ion binding"/>
    <property type="evidence" value="ECO:0007669"/>
    <property type="project" value="UniProtKB-UniRule"/>
</dbReference>
<dbReference type="PANTHER" id="PTHR34353">
    <property type="entry name" value="CRISPR-ASSOCIATED ENDONUCLEASE CAS1 1"/>
    <property type="match status" value="1"/>
</dbReference>
<dbReference type="RefSeq" id="WP_096595963.1">
    <property type="nucleotide sequence ID" value="NZ_LR134263.1"/>
</dbReference>
<dbReference type="PANTHER" id="PTHR34353:SF2">
    <property type="entry name" value="CRISPR-ASSOCIATED ENDONUCLEASE CAS1 1"/>
    <property type="match status" value="1"/>
</dbReference>
<comment type="subunit">
    <text evidence="9 10">Homodimer, forms a heterotetramer with a Cas2 homodimer.</text>
</comment>
<keyword evidence="1 10" id="KW-0540">Nuclease</keyword>
<evidence type="ECO:0000256" key="4">
    <source>
        <dbReference type="ARBA" id="ARBA00022801"/>
    </source>
</evidence>
<comment type="similarity">
    <text evidence="10">Belongs to the CRISPR-associated endonuclease Cas1 family.</text>
</comment>
<evidence type="ECO:0000313" key="12">
    <source>
        <dbReference type="EMBL" id="RIZ56419.1"/>
    </source>
</evidence>
<dbReference type="Proteomes" id="UP000217473">
    <property type="component" value="Unassembled WGS sequence"/>
</dbReference>
<comment type="cofactor">
    <cofactor evidence="10">
        <name>Mg(2+)</name>
        <dbReference type="ChEBI" id="CHEBI:18420"/>
    </cofactor>
    <cofactor evidence="10">
        <name>Mn(2+)</name>
        <dbReference type="ChEBI" id="CHEBI:29035"/>
    </cofactor>
</comment>
<dbReference type="NCBIfam" id="TIGR00287">
    <property type="entry name" value="cas1"/>
    <property type="match status" value="1"/>
</dbReference>
<keyword evidence="5 10" id="KW-0460">Magnesium</keyword>
<dbReference type="EMBL" id="NIPK01000001">
    <property type="protein sequence ID" value="RIZ56419.1"/>
    <property type="molecule type" value="Genomic_DNA"/>
</dbReference>
<name>A0AAX0QYJ0_9STAP</name>
<dbReference type="GO" id="GO:0043571">
    <property type="term" value="P:maintenance of CRISPR repeat elements"/>
    <property type="evidence" value="ECO:0007669"/>
    <property type="project" value="UniProtKB-UniRule"/>
</dbReference>
<dbReference type="Pfam" id="PF01867">
    <property type="entry name" value="Cas_Cas1"/>
    <property type="match status" value="1"/>
</dbReference>
<comment type="caution">
    <text evidence="11">The sequence shown here is derived from an EMBL/GenBank/DDBJ whole genome shotgun (WGS) entry which is preliminary data.</text>
</comment>
<dbReference type="Proteomes" id="UP000266198">
    <property type="component" value="Unassembled WGS sequence"/>
</dbReference>
<dbReference type="Gene3D" id="1.20.120.920">
    <property type="entry name" value="CRISPR-associated endonuclease Cas1, C-terminal domain"/>
    <property type="match status" value="1"/>
</dbReference>
<evidence type="ECO:0000256" key="2">
    <source>
        <dbReference type="ARBA" id="ARBA00022723"/>
    </source>
</evidence>
<dbReference type="InterPro" id="IPR042206">
    <property type="entry name" value="CRISPR-assoc_Cas1_C"/>
</dbReference>
<dbReference type="InterPro" id="IPR019855">
    <property type="entry name" value="CRISPR-assoc_Cas1_NMENI"/>
</dbReference>
<accession>A0AAX0QYJ0</accession>
<evidence type="ECO:0000313" key="13">
    <source>
        <dbReference type="Proteomes" id="UP000217473"/>
    </source>
</evidence>
<dbReference type="NCBIfam" id="TIGR03639">
    <property type="entry name" value="cas1_NMENI"/>
    <property type="match status" value="1"/>
</dbReference>
<feature type="binding site" evidence="10">
    <location>
        <position position="222"/>
    </location>
    <ligand>
        <name>Mn(2+)</name>
        <dbReference type="ChEBI" id="CHEBI:29035"/>
    </ligand>
</feature>
<reference evidence="11 13" key="1">
    <citation type="journal article" date="2017" name="PLoS ONE">
        <title>Development of a real-time PCR for detection of Staphylococcus pseudintermedius using a novel automated comparison of whole-genome sequences.</title>
        <authorList>
            <person name="Verstappen K.M."/>
            <person name="Huijbregts L."/>
            <person name="Spaninks M."/>
            <person name="Wagenaar J.A."/>
            <person name="Fluit A.C."/>
            <person name="Duim B."/>
        </authorList>
    </citation>
    <scope>NUCLEOTIDE SEQUENCE [LARGE SCALE GENOMIC DNA]</scope>
    <source>
        <strain evidence="11 13">15S02591-1</strain>
    </source>
</reference>
<keyword evidence="2 10" id="KW-0479">Metal-binding</keyword>
<dbReference type="AlphaFoldDB" id="A0AAX0QYJ0"/>
<dbReference type="GO" id="GO:0004520">
    <property type="term" value="F:DNA endonuclease activity"/>
    <property type="evidence" value="ECO:0007669"/>
    <property type="project" value="InterPro"/>
</dbReference>
<dbReference type="GO" id="GO:0051607">
    <property type="term" value="P:defense response to virus"/>
    <property type="evidence" value="ECO:0007669"/>
    <property type="project" value="UniProtKB-UniRule"/>
</dbReference>
<evidence type="ECO:0000256" key="1">
    <source>
        <dbReference type="ARBA" id="ARBA00022722"/>
    </source>
</evidence>
<keyword evidence="6 10" id="KW-0051">Antiviral defense</keyword>
<feature type="binding site" evidence="10">
    <location>
        <position position="150"/>
    </location>
    <ligand>
        <name>Mn(2+)</name>
        <dbReference type="ChEBI" id="CHEBI:29035"/>
    </ligand>
</feature>
<evidence type="ECO:0000256" key="6">
    <source>
        <dbReference type="ARBA" id="ARBA00023118"/>
    </source>
</evidence>
<feature type="binding site" evidence="10">
    <location>
        <position position="207"/>
    </location>
    <ligand>
        <name>Mn(2+)</name>
        <dbReference type="ChEBI" id="CHEBI:29035"/>
    </ligand>
</feature>
<dbReference type="EMBL" id="MWUR01000001">
    <property type="protein sequence ID" value="PCF52724.1"/>
    <property type="molecule type" value="Genomic_DNA"/>
</dbReference>
<dbReference type="InterPro" id="IPR002729">
    <property type="entry name" value="CRISPR-assoc_Cas1"/>
</dbReference>
<dbReference type="HAMAP" id="MF_01470">
    <property type="entry name" value="Cas1"/>
    <property type="match status" value="1"/>
</dbReference>
<protein>
    <recommendedName>
        <fullName evidence="10">CRISPR-associated endonuclease Cas1</fullName>
        <ecNumber evidence="10">3.1.-.-</ecNumber>
    </recommendedName>
</protein>
<evidence type="ECO:0000256" key="9">
    <source>
        <dbReference type="ARBA" id="ARBA00038592"/>
    </source>
</evidence>
<dbReference type="GO" id="GO:0016787">
    <property type="term" value="F:hydrolase activity"/>
    <property type="evidence" value="ECO:0007669"/>
    <property type="project" value="UniProtKB-KW"/>
</dbReference>
<gene>
    <name evidence="10" type="primary">cas1</name>
    <name evidence="11" type="ORF">B5C07_00720</name>
    <name evidence="12" type="ORF">CDL68_00285</name>
</gene>
<sequence length="302" mass="35189">MKDIIYVENHHFVSVKGESIKFKNIIDKTERYFLLDDVEALIFDSHKSYFSHNLILKCIENDIAILFCDYKHSPATQILSNYGMTKRLQRMQSQLQFSAKSKDRVWKKIVVCKILNQVMCLENNTQASQITQYMKALTKEVRGRDVTNREAVAARVYFKHLYGPDFKRGRFDDAINAGLNYGYAVVRSFIKKELALHGYEMSLGIKHQSLENPFNLVDDIIEVYRPFVDSKVYELIFKDNIQVFSLEEKKALIRVLYEPCIVDKKTMKLLDGVKMTTYSLNQCYINNSAKYLLLPQMIEVGI</sequence>
<dbReference type="EC" id="3.1.-.-" evidence="10"/>
<keyword evidence="3 10" id="KW-0255">Endonuclease</keyword>
<keyword evidence="8 10" id="KW-0464">Manganese</keyword>
<evidence type="ECO:0000256" key="10">
    <source>
        <dbReference type="HAMAP-Rule" id="MF_01470"/>
    </source>
</evidence>